<accession>A0A0M3TAD4</accession>
<dbReference type="InterPro" id="IPR040853">
    <property type="entry name" value="RapA2_cadherin-like"/>
</dbReference>
<feature type="region of interest" description="Disordered" evidence="1">
    <location>
        <begin position="1476"/>
        <end position="1499"/>
    </location>
</feature>
<feature type="domain" description="DUF5801" evidence="3">
    <location>
        <begin position="2100"/>
        <end position="2238"/>
    </location>
</feature>
<evidence type="ECO:0000313" key="5">
    <source>
        <dbReference type="Proteomes" id="UP000057938"/>
    </source>
</evidence>
<feature type="domain" description="DUF5801" evidence="3">
    <location>
        <begin position="887"/>
        <end position="1039"/>
    </location>
</feature>
<feature type="domain" description="RapA2 cadherin-like" evidence="2">
    <location>
        <begin position="2839"/>
        <end position="2927"/>
    </location>
</feature>
<feature type="compositionally biased region" description="Polar residues" evidence="1">
    <location>
        <begin position="487"/>
        <end position="503"/>
    </location>
</feature>
<dbReference type="Proteomes" id="UP000057938">
    <property type="component" value="Chromosome"/>
</dbReference>
<feature type="domain" description="DUF5801" evidence="3">
    <location>
        <begin position="2448"/>
        <end position="2558"/>
    </location>
</feature>
<dbReference type="Gene3D" id="2.60.40.3440">
    <property type="match status" value="1"/>
</dbReference>
<feature type="domain" description="DUF5801" evidence="3">
    <location>
        <begin position="1923"/>
        <end position="2078"/>
    </location>
</feature>
<dbReference type="NCBIfam" id="TIGR01965">
    <property type="entry name" value="VCBS_repeat"/>
    <property type="match status" value="5"/>
</dbReference>
<name>A0A0M3TAD4_9SPHN</name>
<sequence length="3761" mass="384962">MDLVVGTGSVPRNKDGEMVDFDGGKRSDFDLENSADESIETGSNLLQDAGASYSPGTRILAPDANGVVVLPEGVALEDISVRGLDLVIVLADGTELVIPGGAVVVPQFVVDGVAIAPQTVSDYLNGIDPEAPPGNATPSSGGNFAGDEGAIQDAFDIGDLLPYTELSRSIEEEREVIPYNNDEPEVVIETPDNPVGVENAIATVHETGLPGNGDGEGERNEPPGIGENEDGIATNDSDTSETTSGTIVFSSPDGLSAVIINGVEVTTVGQEFVTPYGTMTITSIDLDAGEIGFSYTLFDNLLGETADGNFFVTVRDLDGDEASASLSIIVVDDSPLAADDIGIVPAGTHAPITGNVLVNDQSGADDYVSGEGGLEAVTGFTNGSATAAPGATLQGDYGTLTLNADGSYTYTRDYNTPGGVEDTFRYTIVDQDGSTSEAELLIRIEDAPDTIDFIPDDGDGTVVDEGGLPPRGDKPVGTGEGADDLPNNDSDQSETTSGTITFTSPDGVQSVIVAGVTLDPGNLPQTVVDDETGTLVITDYTYDPVTGVGTITYEYTLGDNTSGDNTSVSFPIEIIDLDGDSTADDGPDNLVITIIDDEPEVAPDTDEVTEDTDTSASGNVMTDAEANGDNGADTEGADGATVTGVAAGNAGTDVSGNVGTSVSGLYGSITIGADGNYTYTLDNSNPVVQGLDGTESLSDEVFTYTITDGDGDTRTTTITITVNGTDDPVVITGLDGEGAEEVVDEDDLSPDGSSPDVPALTQGGEFTVNSVDGLTTVTVGGVTVFDSSAATVYPVTVTGDYGEVRITGVSVTTDAGGDVVSATFTYEYELTGNTLDHSPVAGENSVFDNFEVIAKDSDGSEDIASLDVEVIDDIPDVSVADIGAPILATDDTDLLNSASSVDDGDFSSLFTTLYGADGAHATDAIAYALSINGGDGTASGLQDSITDEAILLRISAGDPNVIEGYLETSGDVAFTLTLDPATGVITQEQFRAIEHDNPADYEETQASGEAQTMAADLISLTATVTDGDGDTDSASVNIGGSFAFEDDFSLGGLIQGGTVDEDALAGIGANDSQPGDNLGNASFTGTFSINFGADGPGADELTVALASLTATDPNGGTVAMTSGGVAVLTTWDAATNTLTAYTTDPADPVLTLVFDFGTSTWTATLFKPLDHPSTDNGSSTFEGYEDNLNLAANFTFVDGDGDTVVFNGIGLLSIDDDMAVANGDEAAQETENVAFTIDALDNDVFGADGVDTTDATKVFVSTQASQGTVTYDPVTGLFTYTPNAGAGSDQNTSDFFEYTIIDGDGDASTARVAITLRPDSEPVVDFVTAAVDDDGLDGANPAGDANDIDATAGSDPASATETVFNGSIDVDFGADGGTVSFSNLHGTSGSVGEESVDYSWDAGSNTLTATGPRGDLFTVTLAPDGTYTVTLLDNVIHADGNGETSAPAVVLNYLATDNDDGDTDATGTLTIEFNDDIPTATDNSNSVGEGEATDGNVLTDNDGDGLDVAGADGYADAGPVVDAGFSSSNPAGVTLDNKSVAPDGTITLTTSVGTLVINTDGSYEFTSTANTVNADTSLTFTYTIEDGDGDQSTADLVIDIDNVAGKVDDNDAKVYEAGLDGIGSDGGANSEFFTTGQITVTDATGPFFYTLLDPASGNYGTLTLNADGSYSYELTAPIDGDLTGDGGNNGNNEINDQESFDYEVRDGANNLIGSGTIVVTIVDDVPSVDIAANGDISEDLTTFDADTVGGTSTDSADFSGGFNLVSVVQGADQAANTVVDYDLNLVVAQGTATGLFSDEAPIYIWERADGTIVGSTNGSEVPATNDATVVFTLTVDTVTGIVTLTQFAELDHSGTASSPAYDSDSVPLPTGLVEIEATATITDADGDIDSDADQIDLGDYVNFADDGPFIDIDVTDGDTVMLMTDDDQTEGDASDTDVSTGNFGSAFTIASSDYGADGAGTTEWNFHFEVVSAASNLSSDGDPIFLHLIGGKVVGSTQSDVNLVDASNTVFDLSVVSATGVVTLTQYAEIDHGDTDEGEPYDVDVATLANGLVLLHGDATIYDEEGDSYTDDSNSLDLGGNIKFADDGPSVSDVAADGAVDVDESDAVNPAGFPISDTSTDPVLSYSEDYGADGAGTVTFALVATEGLSGLATAVGDQPITIVQIDATHVEGQYGAGLVAFEVVMNANGTVTLTQNVALEHLEDGDDSLGEYNDLLDLDGLVSATVTVTDEEGDYVTSDPVNIGANLKFYDDGPSVDLTATEHDLTVSDADYATDATMNFADAFDFDGGADGTASTTYTLEVTDGTASGLFDNASNLEVFLFMDGDDVIGLFGTDSADALANGQEVFRVSVDGSGNVKLDQSRAIDHTLSTVSDGVTASLASDGLIQLVGTVYDNDGDFDSISLDIGSNLFFTDDTPTAETTLTAYLDDDTQTDGIDGGPDDQAPNESNLTGSLVDDVEGFGNDGGTAAFALTGAPAGFQYITDGSNGVLIQQEQGPGNWVTVVHVTLDPATGNYAVSQEANVWHENDGNNDENEQSFTLSGTLTDGDGDTAPVSLDIVVDDDTPEAVDFSLRATVDEDGIVNGIADNGTNDAPGDSYGLSGTIAPSFHSGADTPLTFSFIDADTARAYLLSLNLTSGGQPLSYNVVSDGILALAGGNQVFIFDLQEDGDYQFTLYAPLDHADADDSENVNDIEINFGSLFQATDVDGDTVGSSGSFVIVIDDDTPRANNDTDSLTEDDASTGGNVVLGTGTDSGAAGTDEGGADGFADPVLTAITGSGGAGVVGGDTIGSHGTLVINNDGSYVYTITDPSVQVLDDTEFYTDTFTYTIEDADGDAVTATLTITINGVNDAPVANADTNWIVEDAGPVAGNVIAGELHNGAPDAVDRADVADSDVDIEALTVAVADTGTISGTYGELTLNTDGTYSYRLYTEAEDATAYAAVQALNVGDTPLTDTFNYNAYDGTAESNETSLTISIFGSNDAPVVVADAVAVSDEGFADGNKDTTGNPSDNSNSLTAIGQVVITDTDDATHVVTLVIPTDPLAVADGSVNGAAISWRLDNGDKTLIGEIDDPDNPGDKLLAVTIEIDNDGNFSVVQSLPIFHPDAASEDTRTLTIDVNVADSATTVLKTDAITVTFEDDSPTLGPVQDQQASNDPTQTPAVGGFNLSIGGDDLGSMVITADTSTITSGGLAVLTHQDGNILYGYVDDGTGTPGNGSYDSGDDTIIFTLTVDPDAGTSGQYTFDLVNALDPTITDVPIGAGSSFGVGPSASVIVTDDDSGVDLVYVTGWAPAAGFNPADPTTWVNMTQTSNVNGSTQGWGLGNNNFDQGEFLRFDFGDLNDYDGGGVYTPPGGQDIADVSYATFSFFNFDTNGGGKNPPPEIITFVAHYTNGTTQTFVIDGKTDTGTFTINAPAGTYIDWIDAYMTTGEMKLNLTNVGVADSSIDKTIDFSLQVLDGDGDPTATQDFSVHIADGLSPFPTAVPTTVVPLVLDLDGGGADFSGLAANIAYDYDGDGIKTKTAWIAAGSAILAYDMNADGLVTNASEFVFGRDGMTDLEALSVDYDSNADGVLDANDASFGGFGIWLDSNLDGVSDAGEFMSLSDAGIVSIDLTSDGNIYEVAGGDVVVFGTASYTMEDGSTGEVADAGFMTGSDVDGTMEALLALTAENDAAADDADLGVAKTTQDMPEVAAIVDDALAGQQVDAMLDAITGAVHNDALAAKAGYLFGHDALNLNIDGGAFAFDNGTMADMHEDAAALVAANV</sequence>
<dbReference type="EMBL" id="CP012669">
    <property type="protein sequence ID" value="ALE16852.1"/>
    <property type="molecule type" value="Genomic_DNA"/>
</dbReference>
<feature type="region of interest" description="Disordered" evidence="1">
    <location>
        <begin position="599"/>
        <end position="640"/>
    </location>
</feature>
<dbReference type="STRING" id="361183.AMC99_01560"/>
<feature type="region of interest" description="Disordered" evidence="1">
    <location>
        <begin position="2428"/>
        <end position="2450"/>
    </location>
</feature>
<evidence type="ECO:0000259" key="2">
    <source>
        <dbReference type="Pfam" id="PF17803"/>
    </source>
</evidence>
<dbReference type="KEGG" id="aep:AMC99_01560"/>
<feature type="compositionally biased region" description="Low complexity" evidence="1">
    <location>
        <begin position="627"/>
        <end position="640"/>
    </location>
</feature>
<feature type="domain" description="DUF5801" evidence="3">
    <location>
        <begin position="1749"/>
        <end position="1895"/>
    </location>
</feature>
<feature type="region of interest" description="Disordered" evidence="1">
    <location>
        <begin position="1335"/>
        <end position="1357"/>
    </location>
</feature>
<dbReference type="InterPro" id="IPR043824">
    <property type="entry name" value="DUF5801"/>
</dbReference>
<evidence type="ECO:0000256" key="1">
    <source>
        <dbReference type="SAM" id="MobiDB-lite"/>
    </source>
</evidence>
<protein>
    <submittedName>
        <fullName evidence="4">T1SS secreted agglutinin RTX</fullName>
    </submittedName>
</protein>
<reference evidence="4 5" key="1">
    <citation type="submission" date="2015-09" db="EMBL/GenBank/DDBJ databases">
        <title>Complete genome sequence of a benzo[a]pyrene-degrading bacterium Altererythrobacter epoxidivorans CGMCC 1.7731T.</title>
        <authorList>
            <person name="Li Z."/>
            <person name="Cheng H."/>
            <person name="Huo Y."/>
            <person name="Xu X."/>
        </authorList>
    </citation>
    <scope>NUCLEOTIDE SEQUENCE [LARGE SCALE GENOMIC DNA]</scope>
    <source>
        <strain evidence="4 5">CGMCC 1.7731</strain>
    </source>
</reference>
<feature type="region of interest" description="Disordered" evidence="1">
    <location>
        <begin position="3138"/>
        <end position="3159"/>
    </location>
</feature>
<evidence type="ECO:0000259" key="3">
    <source>
        <dbReference type="Pfam" id="PF19116"/>
    </source>
</evidence>
<feature type="compositionally biased region" description="Polar residues" evidence="1">
    <location>
        <begin position="3147"/>
        <end position="3159"/>
    </location>
</feature>
<feature type="domain" description="DUF5801" evidence="3">
    <location>
        <begin position="2265"/>
        <end position="2407"/>
    </location>
</feature>
<feature type="region of interest" description="Disordered" evidence="1">
    <location>
        <begin position="454"/>
        <end position="503"/>
    </location>
</feature>
<organism evidence="4 5">
    <name type="scientific">Altererythrobacter epoxidivorans</name>
    <dbReference type="NCBI Taxonomy" id="361183"/>
    <lineage>
        <taxon>Bacteria</taxon>
        <taxon>Pseudomonadati</taxon>
        <taxon>Pseudomonadota</taxon>
        <taxon>Alphaproteobacteria</taxon>
        <taxon>Sphingomonadales</taxon>
        <taxon>Erythrobacteraceae</taxon>
        <taxon>Altererythrobacter</taxon>
    </lineage>
</organism>
<feature type="region of interest" description="Disordered" evidence="1">
    <location>
        <begin position="2724"/>
        <end position="2745"/>
    </location>
</feature>
<dbReference type="Pfam" id="PF19116">
    <property type="entry name" value="DUF5801"/>
    <property type="match status" value="7"/>
</dbReference>
<evidence type="ECO:0000313" key="4">
    <source>
        <dbReference type="EMBL" id="ALE16852.1"/>
    </source>
</evidence>
<feature type="domain" description="DUF5801" evidence="3">
    <location>
        <begin position="1059"/>
        <end position="1204"/>
    </location>
</feature>
<feature type="compositionally biased region" description="Acidic residues" evidence="1">
    <location>
        <begin position="599"/>
        <end position="613"/>
    </location>
</feature>
<dbReference type="PATRIC" id="fig|361183.4.peg.1533"/>
<feature type="compositionally biased region" description="Polar residues" evidence="1">
    <location>
        <begin position="234"/>
        <end position="246"/>
    </location>
</feature>
<dbReference type="InterPro" id="IPR013783">
    <property type="entry name" value="Ig-like_fold"/>
</dbReference>
<dbReference type="Pfam" id="PF17803">
    <property type="entry name" value="Cadherin_4"/>
    <property type="match status" value="2"/>
</dbReference>
<feature type="domain" description="RapA2 cadherin-like" evidence="2">
    <location>
        <begin position="322"/>
        <end position="410"/>
    </location>
</feature>
<keyword evidence="5" id="KW-1185">Reference proteome</keyword>
<feature type="region of interest" description="Disordered" evidence="1">
    <location>
        <begin position="205"/>
        <end position="246"/>
    </location>
</feature>
<dbReference type="Pfam" id="PF17963">
    <property type="entry name" value="Big_9"/>
    <property type="match status" value="1"/>
</dbReference>
<gene>
    <name evidence="4" type="ORF">AMC99_01560</name>
</gene>
<proteinExistence type="predicted"/>
<dbReference type="Gene3D" id="2.60.40.10">
    <property type="entry name" value="Immunoglobulins"/>
    <property type="match status" value="2"/>
</dbReference>
<dbReference type="InterPro" id="IPR010221">
    <property type="entry name" value="VCBS_dom"/>
</dbReference>